<evidence type="ECO:0000256" key="1">
    <source>
        <dbReference type="SAM" id="MobiDB-lite"/>
    </source>
</evidence>
<dbReference type="InterPro" id="IPR013096">
    <property type="entry name" value="Cupin_2"/>
</dbReference>
<dbReference type="RefSeq" id="WP_377043412.1">
    <property type="nucleotide sequence ID" value="NZ_JBHLUN010000004.1"/>
</dbReference>
<dbReference type="SUPFAM" id="SSF51182">
    <property type="entry name" value="RmlC-like cupins"/>
    <property type="match status" value="1"/>
</dbReference>
<dbReference type="Proteomes" id="UP001589865">
    <property type="component" value="Unassembled WGS sequence"/>
</dbReference>
<sequence length="129" mass="13844">MSRGDSGEAAGPRFGRIGDQPLPEAAGERFETLLAGGGARVVAIASRDHADPPGRWYEQHEAEFVLVVSGEARLRFADGAVKDLTAGDWVVLPPRCRHRVERTGAATRWLAVHLPVSPEPERAADPAPC</sequence>
<dbReference type="InterPro" id="IPR014710">
    <property type="entry name" value="RmlC-like_jellyroll"/>
</dbReference>
<protein>
    <submittedName>
        <fullName evidence="3">Cupin domain-containing protein</fullName>
    </submittedName>
</protein>
<keyword evidence="4" id="KW-1185">Reference proteome</keyword>
<name>A0ABV6JPP5_9PROT</name>
<proteinExistence type="predicted"/>
<dbReference type="InterPro" id="IPR011051">
    <property type="entry name" value="RmlC_Cupin_sf"/>
</dbReference>
<organism evidence="3 4">
    <name type="scientific">Roseomonas elaeocarpi</name>
    <dbReference type="NCBI Taxonomy" id="907779"/>
    <lineage>
        <taxon>Bacteria</taxon>
        <taxon>Pseudomonadati</taxon>
        <taxon>Pseudomonadota</taxon>
        <taxon>Alphaproteobacteria</taxon>
        <taxon>Acetobacterales</taxon>
        <taxon>Roseomonadaceae</taxon>
        <taxon>Roseomonas</taxon>
    </lineage>
</organism>
<accession>A0ABV6JPP5</accession>
<gene>
    <name evidence="3" type="ORF">ACFFGY_05490</name>
</gene>
<feature type="domain" description="Cupin type-2" evidence="2">
    <location>
        <begin position="58"/>
        <end position="112"/>
    </location>
</feature>
<comment type="caution">
    <text evidence="3">The sequence shown here is derived from an EMBL/GenBank/DDBJ whole genome shotgun (WGS) entry which is preliminary data.</text>
</comment>
<dbReference type="CDD" id="cd06981">
    <property type="entry name" value="cupin_reut_a1446"/>
    <property type="match status" value="1"/>
</dbReference>
<dbReference type="EMBL" id="JBHLUN010000004">
    <property type="protein sequence ID" value="MFC0407692.1"/>
    <property type="molecule type" value="Genomic_DNA"/>
</dbReference>
<feature type="region of interest" description="Disordered" evidence="1">
    <location>
        <begin position="1"/>
        <end position="25"/>
    </location>
</feature>
<evidence type="ECO:0000313" key="3">
    <source>
        <dbReference type="EMBL" id="MFC0407692.1"/>
    </source>
</evidence>
<evidence type="ECO:0000313" key="4">
    <source>
        <dbReference type="Proteomes" id="UP001589865"/>
    </source>
</evidence>
<evidence type="ECO:0000259" key="2">
    <source>
        <dbReference type="Pfam" id="PF07883"/>
    </source>
</evidence>
<dbReference type="Gene3D" id="2.60.120.10">
    <property type="entry name" value="Jelly Rolls"/>
    <property type="match status" value="1"/>
</dbReference>
<dbReference type="Pfam" id="PF07883">
    <property type="entry name" value="Cupin_2"/>
    <property type="match status" value="1"/>
</dbReference>
<reference evidence="3 4" key="1">
    <citation type="submission" date="2024-09" db="EMBL/GenBank/DDBJ databases">
        <authorList>
            <person name="Sun Q."/>
            <person name="Mori K."/>
        </authorList>
    </citation>
    <scope>NUCLEOTIDE SEQUENCE [LARGE SCALE GENOMIC DNA]</scope>
    <source>
        <strain evidence="3 4">TBRC 5777</strain>
    </source>
</reference>